<comment type="caution">
    <text evidence="2">The sequence shown here is derived from an EMBL/GenBank/DDBJ whole genome shotgun (WGS) entry which is preliminary data.</text>
</comment>
<comment type="similarity">
    <text evidence="1">Belongs to the fructosamine kinase family.</text>
</comment>
<evidence type="ECO:0000256" key="1">
    <source>
        <dbReference type="PIRNR" id="PIRNR006221"/>
    </source>
</evidence>
<dbReference type="PIRSF" id="PIRSF006221">
    <property type="entry name" value="Ketosamine-3-kinase"/>
    <property type="match status" value="1"/>
</dbReference>
<evidence type="ECO:0000313" key="2">
    <source>
        <dbReference type="EMBL" id="MBB5891557.1"/>
    </source>
</evidence>
<keyword evidence="1 2" id="KW-0418">Kinase</keyword>
<dbReference type="AlphaFoldDB" id="A0A7W9KF96"/>
<accession>A0A7W9KF96</accession>
<name>A0A7W9KF96_9PSEU</name>
<reference evidence="2 3" key="1">
    <citation type="submission" date="2020-08" db="EMBL/GenBank/DDBJ databases">
        <title>Sequencing the genomes of 1000 actinobacteria strains.</title>
        <authorList>
            <person name="Klenk H.-P."/>
        </authorList>
    </citation>
    <scope>NUCLEOTIDE SEQUENCE [LARGE SCALE GENOMIC DNA]</scope>
    <source>
        <strain evidence="2 3">DSM 43851</strain>
    </source>
</reference>
<dbReference type="SUPFAM" id="SSF56112">
    <property type="entry name" value="Protein kinase-like (PK-like)"/>
    <property type="match status" value="1"/>
</dbReference>
<gene>
    <name evidence="2" type="ORF">BJ998_002753</name>
</gene>
<dbReference type="EMBL" id="JACHIR010000001">
    <property type="protein sequence ID" value="MBB5891557.1"/>
    <property type="molecule type" value="Genomic_DNA"/>
</dbReference>
<dbReference type="InterPro" id="IPR011009">
    <property type="entry name" value="Kinase-like_dom_sf"/>
</dbReference>
<evidence type="ECO:0000313" key="3">
    <source>
        <dbReference type="Proteomes" id="UP000585638"/>
    </source>
</evidence>
<keyword evidence="3" id="KW-1185">Reference proteome</keyword>
<dbReference type="Gene3D" id="1.20.1270.240">
    <property type="match status" value="1"/>
</dbReference>
<dbReference type="PANTHER" id="PTHR12149">
    <property type="entry name" value="FRUCTOSAMINE 3 KINASE-RELATED PROTEIN"/>
    <property type="match status" value="1"/>
</dbReference>
<dbReference type="GO" id="GO:0016301">
    <property type="term" value="F:kinase activity"/>
    <property type="evidence" value="ECO:0007669"/>
    <property type="project" value="UniProtKB-UniRule"/>
</dbReference>
<sequence>MTGAVAEITGLEPVSVHGLSTSVWEVELADGDLVVAKLTDGAAAEAAGLAWLAESGTVPVPGVRGHDDRWLVIEQIEPGNASPAAAERFGRQLAALHASGADAFGEAPPGAPPSGWIGLAAMDYASEPSWPRWYAEHRIAPYLSRATALTGAEKAVIEQVCERIEELSGPEEPPARLHGDLWSGNVHWAADGRVWLIDPAAHGGHRETDLAMLHLFGCSHLDQVLLGYRAESPLADGWQRRIPLHQLFPLLVHVELFGRSYAHQAVTAARQALEL</sequence>
<organism evidence="2 3">
    <name type="scientific">Kutzneria kofuensis</name>
    <dbReference type="NCBI Taxonomy" id="103725"/>
    <lineage>
        <taxon>Bacteria</taxon>
        <taxon>Bacillati</taxon>
        <taxon>Actinomycetota</taxon>
        <taxon>Actinomycetes</taxon>
        <taxon>Pseudonocardiales</taxon>
        <taxon>Pseudonocardiaceae</taxon>
        <taxon>Kutzneria</taxon>
    </lineage>
</organism>
<dbReference type="PANTHER" id="PTHR12149:SF8">
    <property type="entry name" value="PROTEIN-RIBULOSAMINE 3-KINASE"/>
    <property type="match status" value="1"/>
</dbReference>
<keyword evidence="1" id="KW-0808">Transferase</keyword>
<dbReference type="Gene3D" id="3.30.200.20">
    <property type="entry name" value="Phosphorylase Kinase, domain 1"/>
    <property type="match status" value="1"/>
</dbReference>
<protein>
    <submittedName>
        <fullName evidence="2">Fructosamine-3-kinase</fullName>
    </submittedName>
</protein>
<dbReference type="Proteomes" id="UP000585638">
    <property type="component" value="Unassembled WGS sequence"/>
</dbReference>
<dbReference type="Gene3D" id="1.10.510.10">
    <property type="entry name" value="Transferase(Phosphotransferase) domain 1"/>
    <property type="match status" value="1"/>
</dbReference>
<dbReference type="InterPro" id="IPR016477">
    <property type="entry name" value="Fructo-/Ketosamine-3-kinase"/>
</dbReference>
<dbReference type="Pfam" id="PF03881">
    <property type="entry name" value="Fructosamin_kin"/>
    <property type="match status" value="1"/>
</dbReference>
<proteinExistence type="inferred from homology"/>